<sequence>MTSAPEGQRQEREGQSPEREILVVAHTGRAEVTATARRVAAIFEQAGIGLRLLANEVDRTSPVGAPDESTASDVDLTIVEAGPAAAAGCELVLVLGGDGTFLRGAELAREAGIPVLGINLGRIGFLAETEAEHLEEALALVVRREYRVEHRMTLDVTVRVDDKVVGRGWALNEASIENVSRLGVLEVVLEVDGRPVSSFGCDGVLVATPTGSTAYAFSAGGPVVWPELEALLVIPSNAHALFARPLVTSPESLIAIETFSEGHDGLVFCDGSRTLSLPAGGRVEVVRGQHPVKWILLDSAPFADRMVRKFALPVKGWRGRRTDGEGDGAHAR</sequence>
<dbReference type="RefSeq" id="WP_072845195.1">
    <property type="nucleotide sequence ID" value="NZ_FNAB01000004.1"/>
</dbReference>
<evidence type="ECO:0000256" key="5">
    <source>
        <dbReference type="ARBA" id="ARBA00022840"/>
    </source>
</evidence>
<comment type="catalytic activity">
    <reaction evidence="8 9">
        <text>NAD(+) + ATP = ADP + NADP(+) + H(+)</text>
        <dbReference type="Rhea" id="RHEA:18629"/>
        <dbReference type="ChEBI" id="CHEBI:15378"/>
        <dbReference type="ChEBI" id="CHEBI:30616"/>
        <dbReference type="ChEBI" id="CHEBI:57540"/>
        <dbReference type="ChEBI" id="CHEBI:58349"/>
        <dbReference type="ChEBI" id="CHEBI:456216"/>
        <dbReference type="EC" id="2.7.1.23"/>
    </reaction>
</comment>
<dbReference type="EC" id="2.7.1.23" evidence="9"/>
<feature type="binding site" evidence="9">
    <location>
        <begin position="98"/>
        <end position="99"/>
    </location>
    <ligand>
        <name>NAD(+)</name>
        <dbReference type="ChEBI" id="CHEBI:57540"/>
    </ligand>
</feature>
<dbReference type="Pfam" id="PF20143">
    <property type="entry name" value="NAD_kinase_C"/>
    <property type="match status" value="1"/>
</dbReference>
<dbReference type="GO" id="GO:0019674">
    <property type="term" value="P:NAD+ metabolic process"/>
    <property type="evidence" value="ECO:0007669"/>
    <property type="project" value="InterPro"/>
</dbReference>
<feature type="binding site" evidence="9">
    <location>
        <begin position="172"/>
        <end position="173"/>
    </location>
    <ligand>
        <name>NAD(+)</name>
        <dbReference type="ChEBI" id="CHEBI:57540"/>
    </ligand>
</feature>
<dbReference type="GO" id="GO:0005524">
    <property type="term" value="F:ATP binding"/>
    <property type="evidence" value="ECO:0007669"/>
    <property type="project" value="UniProtKB-KW"/>
</dbReference>
<reference evidence="10 11" key="1">
    <citation type="submission" date="2016-10" db="EMBL/GenBank/DDBJ databases">
        <authorList>
            <person name="de Groot N.N."/>
        </authorList>
    </citation>
    <scope>NUCLEOTIDE SEQUENCE [LARGE SCALE GENOMIC DNA]</scope>
    <source>
        <strain evidence="10 11">JCM 11308</strain>
    </source>
</reference>
<dbReference type="InterPro" id="IPR017437">
    <property type="entry name" value="ATP-NAD_kinase_PpnK-typ_C"/>
</dbReference>
<dbReference type="STRING" id="168276.SAMN05444580_104375"/>
<evidence type="ECO:0000256" key="1">
    <source>
        <dbReference type="ARBA" id="ARBA00022490"/>
    </source>
</evidence>
<keyword evidence="4 9" id="KW-0418">Kinase</keyword>
<protein>
    <recommendedName>
        <fullName evidence="9">NAD kinase</fullName>
        <ecNumber evidence="9">2.7.1.23</ecNumber>
    </recommendedName>
    <alternativeName>
        <fullName evidence="9">ATP-dependent NAD kinase</fullName>
    </alternativeName>
</protein>
<dbReference type="Gene3D" id="2.60.200.30">
    <property type="entry name" value="Probable inorganic polyphosphate/atp-NAD kinase, domain 2"/>
    <property type="match status" value="1"/>
</dbReference>
<keyword evidence="1 9" id="KW-0963">Cytoplasm</keyword>
<dbReference type="HAMAP" id="MF_00361">
    <property type="entry name" value="NAD_kinase"/>
    <property type="match status" value="1"/>
</dbReference>
<keyword evidence="6 9" id="KW-0521">NADP</keyword>
<comment type="caution">
    <text evidence="9">Lacks conserved residue(s) required for the propagation of feature annotation.</text>
</comment>
<dbReference type="PANTHER" id="PTHR20275">
    <property type="entry name" value="NAD KINASE"/>
    <property type="match status" value="1"/>
</dbReference>
<keyword evidence="2 9" id="KW-0808">Transferase</keyword>
<name>A0A1G6V2E7_9NOCA</name>
<feature type="binding site" evidence="9">
    <location>
        <position position="202"/>
    </location>
    <ligand>
        <name>NAD(+)</name>
        <dbReference type="ChEBI" id="CHEBI:57540"/>
    </ligand>
</feature>
<comment type="similarity">
    <text evidence="9">Belongs to the NAD kinase family.</text>
</comment>
<dbReference type="AlphaFoldDB" id="A0A1G6V2E7"/>
<accession>A0A1G6V2E7</accession>
<comment type="function">
    <text evidence="9">Involved in the regulation of the intracellular balance of NAD and NADP, and is a key enzyme in the biosynthesis of NADP. Catalyzes specifically the phosphorylation on 2'-hydroxyl of the adenosine moiety of NAD to yield NADP.</text>
</comment>
<organism evidence="10 11">
    <name type="scientific">Rhodococcus tukisamuensis</name>
    <dbReference type="NCBI Taxonomy" id="168276"/>
    <lineage>
        <taxon>Bacteria</taxon>
        <taxon>Bacillati</taxon>
        <taxon>Actinomycetota</taxon>
        <taxon>Actinomycetes</taxon>
        <taxon>Mycobacteriales</taxon>
        <taxon>Nocardiaceae</taxon>
        <taxon>Rhodococcus</taxon>
    </lineage>
</organism>
<dbReference type="GO" id="GO:0003951">
    <property type="term" value="F:NAD+ kinase activity"/>
    <property type="evidence" value="ECO:0007669"/>
    <property type="project" value="UniProtKB-UniRule"/>
</dbReference>
<feature type="binding site" evidence="9">
    <location>
        <position position="103"/>
    </location>
    <ligand>
        <name>NAD(+)</name>
        <dbReference type="ChEBI" id="CHEBI:57540"/>
    </ligand>
</feature>
<evidence type="ECO:0000256" key="2">
    <source>
        <dbReference type="ARBA" id="ARBA00022679"/>
    </source>
</evidence>
<dbReference type="Pfam" id="PF01513">
    <property type="entry name" value="NAD_kinase"/>
    <property type="match status" value="1"/>
</dbReference>
<evidence type="ECO:0000256" key="6">
    <source>
        <dbReference type="ARBA" id="ARBA00022857"/>
    </source>
</evidence>
<evidence type="ECO:0000313" key="10">
    <source>
        <dbReference type="EMBL" id="SDD47663.1"/>
    </source>
</evidence>
<dbReference type="GO" id="GO:0046872">
    <property type="term" value="F:metal ion binding"/>
    <property type="evidence" value="ECO:0007669"/>
    <property type="project" value="UniProtKB-UniRule"/>
</dbReference>
<dbReference type="Gene3D" id="3.40.50.10330">
    <property type="entry name" value="Probable inorganic polyphosphate/atp-NAD kinase, domain 1"/>
    <property type="match status" value="1"/>
</dbReference>
<evidence type="ECO:0000256" key="9">
    <source>
        <dbReference type="HAMAP-Rule" id="MF_00361"/>
    </source>
</evidence>
<comment type="cofactor">
    <cofactor evidence="9">
        <name>a divalent metal cation</name>
        <dbReference type="ChEBI" id="CHEBI:60240"/>
    </cofactor>
</comment>
<evidence type="ECO:0000256" key="7">
    <source>
        <dbReference type="ARBA" id="ARBA00023027"/>
    </source>
</evidence>
<keyword evidence="3 9" id="KW-0547">Nucleotide-binding</keyword>
<dbReference type="EMBL" id="FNAB01000004">
    <property type="protein sequence ID" value="SDD47663.1"/>
    <property type="molecule type" value="Genomic_DNA"/>
</dbReference>
<dbReference type="GO" id="GO:0006741">
    <property type="term" value="P:NADP+ biosynthetic process"/>
    <property type="evidence" value="ECO:0007669"/>
    <property type="project" value="UniProtKB-UniRule"/>
</dbReference>
<feature type="binding site" evidence="9">
    <location>
        <begin position="213"/>
        <end position="218"/>
    </location>
    <ligand>
        <name>NAD(+)</name>
        <dbReference type="ChEBI" id="CHEBI:57540"/>
    </ligand>
</feature>
<dbReference type="PANTHER" id="PTHR20275:SF0">
    <property type="entry name" value="NAD KINASE"/>
    <property type="match status" value="1"/>
</dbReference>
<dbReference type="InterPro" id="IPR002504">
    <property type="entry name" value="NADK"/>
</dbReference>
<evidence type="ECO:0000313" key="11">
    <source>
        <dbReference type="Proteomes" id="UP000199417"/>
    </source>
</evidence>
<dbReference type="GO" id="GO:0005737">
    <property type="term" value="C:cytoplasm"/>
    <property type="evidence" value="ECO:0007669"/>
    <property type="project" value="UniProtKB-SubCell"/>
</dbReference>
<keyword evidence="7 9" id="KW-0520">NAD</keyword>
<keyword evidence="5 9" id="KW-0067">ATP-binding</keyword>
<keyword evidence="11" id="KW-1185">Reference proteome</keyword>
<dbReference type="GO" id="GO:0051287">
    <property type="term" value="F:NAD binding"/>
    <property type="evidence" value="ECO:0007669"/>
    <property type="project" value="UniProtKB-ARBA"/>
</dbReference>
<dbReference type="Proteomes" id="UP000199417">
    <property type="component" value="Unassembled WGS sequence"/>
</dbReference>
<evidence type="ECO:0000256" key="8">
    <source>
        <dbReference type="ARBA" id="ARBA00047925"/>
    </source>
</evidence>
<gene>
    <name evidence="9" type="primary">nadK</name>
    <name evidence="10" type="ORF">SAMN05444580_104375</name>
</gene>
<dbReference type="SUPFAM" id="SSF111331">
    <property type="entry name" value="NAD kinase/diacylglycerol kinase-like"/>
    <property type="match status" value="1"/>
</dbReference>
<dbReference type="InterPro" id="IPR017438">
    <property type="entry name" value="ATP-NAD_kinase_N"/>
</dbReference>
<dbReference type="FunFam" id="2.60.200.30:FF:000007">
    <property type="entry name" value="NAD kinase"/>
    <property type="match status" value="1"/>
</dbReference>
<evidence type="ECO:0000256" key="4">
    <source>
        <dbReference type="ARBA" id="ARBA00022777"/>
    </source>
</evidence>
<dbReference type="NCBIfam" id="NF002892">
    <property type="entry name" value="PRK03372.1"/>
    <property type="match status" value="1"/>
</dbReference>
<dbReference type="InterPro" id="IPR016064">
    <property type="entry name" value="NAD/diacylglycerol_kinase_sf"/>
</dbReference>
<evidence type="ECO:0000256" key="3">
    <source>
        <dbReference type="ARBA" id="ARBA00022741"/>
    </source>
</evidence>
<comment type="subcellular location">
    <subcellularLocation>
        <location evidence="9">Cytoplasm</location>
    </subcellularLocation>
</comment>
<feature type="active site" description="Proton acceptor" evidence="9">
    <location>
        <position position="98"/>
    </location>
</feature>
<proteinExistence type="inferred from homology"/>